<evidence type="ECO:0000313" key="1">
    <source>
        <dbReference type="EMBL" id="KZT05604.1"/>
    </source>
</evidence>
<dbReference type="AlphaFoldDB" id="A0A165DTJ8"/>
<organism evidence="1 2">
    <name type="scientific">Laetiporus sulphureus 93-53</name>
    <dbReference type="NCBI Taxonomy" id="1314785"/>
    <lineage>
        <taxon>Eukaryota</taxon>
        <taxon>Fungi</taxon>
        <taxon>Dikarya</taxon>
        <taxon>Basidiomycota</taxon>
        <taxon>Agaricomycotina</taxon>
        <taxon>Agaricomycetes</taxon>
        <taxon>Polyporales</taxon>
        <taxon>Laetiporus</taxon>
    </lineage>
</organism>
<dbReference type="Proteomes" id="UP000076871">
    <property type="component" value="Unassembled WGS sequence"/>
</dbReference>
<sequence>MRLLDTKEQSYRGYSRQLINKQIVGMTINDRTARRAEKIDTLNPRVKMYQERKGVSGNVFSVLRTVPGNLEKTANVNICKACIRALPHVSFLLALVAGLVLVRVADRDRRGVDRRSRSSQAVPITFNTLAASRIGIHGPGSLGHVVRASAAVALYGGDHGRVERTARRRGARGKSTTTRGGRTITCNMTKATTIL</sequence>
<proteinExistence type="predicted"/>
<gene>
    <name evidence="1" type="ORF">LAESUDRAFT_222449</name>
</gene>
<dbReference type="EMBL" id="KV427629">
    <property type="protein sequence ID" value="KZT05604.1"/>
    <property type="molecule type" value="Genomic_DNA"/>
</dbReference>
<protein>
    <submittedName>
        <fullName evidence="1">Uncharacterized protein</fullName>
    </submittedName>
</protein>
<dbReference type="GeneID" id="63818658"/>
<evidence type="ECO:0000313" key="2">
    <source>
        <dbReference type="Proteomes" id="UP000076871"/>
    </source>
</evidence>
<reference evidence="1 2" key="1">
    <citation type="journal article" date="2016" name="Mol. Biol. Evol.">
        <title>Comparative Genomics of Early-Diverging Mushroom-Forming Fungi Provides Insights into the Origins of Lignocellulose Decay Capabilities.</title>
        <authorList>
            <person name="Nagy L.G."/>
            <person name="Riley R."/>
            <person name="Tritt A."/>
            <person name="Adam C."/>
            <person name="Daum C."/>
            <person name="Floudas D."/>
            <person name="Sun H."/>
            <person name="Yadav J.S."/>
            <person name="Pangilinan J."/>
            <person name="Larsson K.H."/>
            <person name="Matsuura K."/>
            <person name="Barry K."/>
            <person name="Labutti K."/>
            <person name="Kuo R."/>
            <person name="Ohm R.A."/>
            <person name="Bhattacharya S.S."/>
            <person name="Shirouzu T."/>
            <person name="Yoshinaga Y."/>
            <person name="Martin F.M."/>
            <person name="Grigoriev I.V."/>
            <person name="Hibbett D.S."/>
        </authorList>
    </citation>
    <scope>NUCLEOTIDE SEQUENCE [LARGE SCALE GENOMIC DNA]</scope>
    <source>
        <strain evidence="1 2">93-53</strain>
    </source>
</reference>
<keyword evidence="2" id="KW-1185">Reference proteome</keyword>
<dbReference type="RefSeq" id="XP_040763344.1">
    <property type="nucleotide sequence ID" value="XM_040901626.1"/>
</dbReference>
<name>A0A165DTJ8_9APHY</name>
<accession>A0A165DTJ8</accession>
<dbReference type="InParanoid" id="A0A165DTJ8"/>